<name>A0A932YXQ3_9BACT</name>
<dbReference type="GO" id="GO:0016787">
    <property type="term" value="F:hydrolase activity"/>
    <property type="evidence" value="ECO:0007669"/>
    <property type="project" value="UniProtKB-KW"/>
</dbReference>
<gene>
    <name evidence="2" type="ORF">HY473_01685</name>
</gene>
<organism evidence="2 3">
    <name type="scientific">Candidatus Sungiibacteriota bacterium</name>
    <dbReference type="NCBI Taxonomy" id="2750080"/>
    <lineage>
        <taxon>Bacteria</taxon>
        <taxon>Candidatus Sungiibacteriota</taxon>
    </lineage>
</organism>
<feature type="transmembrane region" description="Helical" evidence="1">
    <location>
        <begin position="161"/>
        <end position="184"/>
    </location>
</feature>
<feature type="transmembrane region" description="Helical" evidence="1">
    <location>
        <begin position="68"/>
        <end position="92"/>
    </location>
</feature>
<evidence type="ECO:0000313" key="2">
    <source>
        <dbReference type="EMBL" id="MBI4132784.1"/>
    </source>
</evidence>
<evidence type="ECO:0000313" key="3">
    <source>
        <dbReference type="Proteomes" id="UP000756703"/>
    </source>
</evidence>
<dbReference type="InterPro" id="IPR007404">
    <property type="entry name" value="YdjM-like"/>
</dbReference>
<keyword evidence="2" id="KW-0378">Hydrolase</keyword>
<feature type="transmembrane region" description="Helical" evidence="1">
    <location>
        <begin position="26"/>
        <end position="47"/>
    </location>
</feature>
<evidence type="ECO:0000256" key="1">
    <source>
        <dbReference type="SAM" id="Phobius"/>
    </source>
</evidence>
<reference evidence="2" key="1">
    <citation type="submission" date="2020-07" db="EMBL/GenBank/DDBJ databases">
        <title>Huge and variable diversity of episymbiotic CPR bacteria and DPANN archaea in groundwater ecosystems.</title>
        <authorList>
            <person name="He C.Y."/>
            <person name="Keren R."/>
            <person name="Whittaker M."/>
            <person name="Farag I.F."/>
            <person name="Doudna J."/>
            <person name="Cate J.H.D."/>
            <person name="Banfield J.F."/>
        </authorList>
    </citation>
    <scope>NUCLEOTIDE SEQUENCE</scope>
    <source>
        <strain evidence="2">NC_groundwater_1225_Ag_S-0.1um_56_177</strain>
    </source>
</reference>
<dbReference type="Pfam" id="PF04307">
    <property type="entry name" value="YdjM"/>
    <property type="match status" value="1"/>
</dbReference>
<dbReference type="AlphaFoldDB" id="A0A932YXQ3"/>
<protein>
    <submittedName>
        <fullName evidence="2">Metal-dependent hydrolase</fullName>
    </submittedName>
</protein>
<sequence length="193" mass="22368">MLLDIGIGIFASILVGKLFSLPLTPLLVGFGVACALIPDIDLWYTIARRGHRDIHAIIKHRNILHYPLVYIPVGTALTALFGYQWSLLFFLASFGHFIHDSIGLGWGVAWLWPFTTRSYTFFYRYTAPEKRLPRQALYRWERQDMDRLIDTYRDANWLRNIYLKLHPVFAIEIAGFLFAVYLLWRIGAAYAGN</sequence>
<keyword evidence="1" id="KW-0472">Membrane</keyword>
<keyword evidence="1" id="KW-1133">Transmembrane helix</keyword>
<dbReference type="EMBL" id="JACQMI010000013">
    <property type="protein sequence ID" value="MBI4132784.1"/>
    <property type="molecule type" value="Genomic_DNA"/>
</dbReference>
<proteinExistence type="predicted"/>
<comment type="caution">
    <text evidence="2">The sequence shown here is derived from an EMBL/GenBank/DDBJ whole genome shotgun (WGS) entry which is preliminary data.</text>
</comment>
<keyword evidence="1" id="KW-0812">Transmembrane</keyword>
<dbReference type="Proteomes" id="UP000756703">
    <property type="component" value="Unassembled WGS sequence"/>
</dbReference>
<accession>A0A932YXQ3</accession>